<keyword evidence="2" id="KW-1185">Reference proteome</keyword>
<dbReference type="EMBL" id="RCHS01003571">
    <property type="protein sequence ID" value="RMX40814.1"/>
    <property type="molecule type" value="Genomic_DNA"/>
</dbReference>
<comment type="caution">
    <text evidence="1">The sequence shown here is derived from an EMBL/GenBank/DDBJ whole genome shotgun (WGS) entry which is preliminary data.</text>
</comment>
<reference evidence="1 2" key="1">
    <citation type="journal article" date="2018" name="Sci. Rep.">
        <title>Comparative analysis of the Pocillopora damicornis genome highlights role of immune system in coral evolution.</title>
        <authorList>
            <person name="Cunning R."/>
            <person name="Bay R.A."/>
            <person name="Gillette P."/>
            <person name="Baker A.C."/>
            <person name="Traylor-Knowles N."/>
        </authorList>
    </citation>
    <scope>NUCLEOTIDE SEQUENCE [LARGE SCALE GENOMIC DNA]</scope>
    <source>
        <strain evidence="1">RSMAS</strain>
        <tissue evidence="1">Whole animal</tissue>
    </source>
</reference>
<proteinExistence type="predicted"/>
<evidence type="ECO:0000313" key="2">
    <source>
        <dbReference type="Proteomes" id="UP000275408"/>
    </source>
</evidence>
<protein>
    <submittedName>
        <fullName evidence="1">Uncharacterized protein</fullName>
    </submittedName>
</protein>
<evidence type="ECO:0000313" key="1">
    <source>
        <dbReference type="EMBL" id="RMX40814.1"/>
    </source>
</evidence>
<dbReference type="Proteomes" id="UP000275408">
    <property type="component" value="Unassembled WGS sequence"/>
</dbReference>
<accession>A0A3M6THT5</accession>
<sequence>MSLGANEELENCLKRGKTRPFKTRHEVTEWRENWKKWKIFLVKTETNRQKAGKYYDGHKSSVPPSLN</sequence>
<gene>
    <name evidence="1" type="ORF">pdam_00006495</name>
</gene>
<dbReference type="AlphaFoldDB" id="A0A3M6THT5"/>
<organism evidence="1 2">
    <name type="scientific">Pocillopora damicornis</name>
    <name type="common">Cauliflower coral</name>
    <name type="synonym">Millepora damicornis</name>
    <dbReference type="NCBI Taxonomy" id="46731"/>
    <lineage>
        <taxon>Eukaryota</taxon>
        <taxon>Metazoa</taxon>
        <taxon>Cnidaria</taxon>
        <taxon>Anthozoa</taxon>
        <taxon>Hexacorallia</taxon>
        <taxon>Scleractinia</taxon>
        <taxon>Astrocoeniina</taxon>
        <taxon>Pocilloporidae</taxon>
        <taxon>Pocillopora</taxon>
    </lineage>
</organism>
<name>A0A3M6THT5_POCDA</name>